<evidence type="ECO:0000259" key="6">
    <source>
        <dbReference type="SMART" id="SM00644"/>
    </source>
</evidence>
<gene>
    <name evidence="7" type="ORF">BD94_1589</name>
</gene>
<reference evidence="7" key="2">
    <citation type="journal article" date="2015" name="Genome Biol. Evol.">
        <title>Complete Genome Sequence and Transcriptomic Analysis of the Novel Pathogen Elizabethkingia anophelis in Response to Oxidative Stress.</title>
        <authorList>
            <person name="Li Y."/>
            <person name="Liu Y."/>
            <person name="Chew S.C."/>
            <person name="Tay M."/>
            <person name="Salido M.M."/>
            <person name="Teo J."/>
            <person name="Lauro F.M."/>
            <person name="Givskov M."/>
            <person name="Yang L."/>
        </authorList>
    </citation>
    <scope>NUCLEOTIDE SEQUENCE</scope>
    <source>
        <strain evidence="7">NUHP1</strain>
    </source>
</reference>
<reference evidence="7" key="1">
    <citation type="journal article" date="2013" name="Lancet">
        <title>First case of E anophelis outbreak in an intensive-care unit.</title>
        <authorList>
            <person name="Teo J."/>
            <person name="Tan S.Y."/>
            <person name="Tay M."/>
            <person name="Ding Y."/>
            <person name="Kjelleberg S."/>
            <person name="Givskov M."/>
            <person name="Lin R.T."/>
            <person name="Yang L."/>
        </authorList>
    </citation>
    <scope>NUCLEOTIDE SEQUENCE [LARGE SCALE GENOMIC DNA]</scope>
    <source>
        <strain evidence="7">NUHP1</strain>
    </source>
</reference>
<dbReference type="CDD" id="cd06583">
    <property type="entry name" value="PGRP"/>
    <property type="match status" value="1"/>
</dbReference>
<comment type="catalytic activity">
    <reaction evidence="1">
        <text>Hydrolyzes the link between N-acetylmuramoyl residues and L-amino acid residues in certain cell-wall glycopeptides.</text>
        <dbReference type="EC" id="3.5.1.28"/>
    </reaction>
</comment>
<protein>
    <recommendedName>
        <fullName evidence="2">N-acetylmuramoyl-L-alanine amidase</fullName>
        <ecNumber evidence="2">3.5.1.28</ecNumber>
    </recommendedName>
</protein>
<sequence length="859" mass="96033">MGKLTIIGNDKPVIGKQEMYSVSSVNDWLNPLKSIKNPLQVPKTHWEVMVQTKTGWRKGGSDKEGQIVPYIFGQKSLLHKGIKIAVRQGEDYGELIIHPQRAKEPKITRVELLDVNYNPIPKGKKLSYKDTIIARAYCVEMFGMNISFTLWEDDALGGGHNPTINALNKINLVPVLGRVNEKGMAEAVFRLPFYTMAVLIANARTASGDKSEGATHEYYVTADVVSKHIQKASPNVNVINPTHVPEPPRKRELPKGHTPPSEKPKTTPAPEKPKPKPDSPKFPVTTGGKKSDDPQGKILNAEFVDNNGNKLHSSKVGTTVRIKIVAKEMKNKKVTVKIWEEDNFKWTHDKIFEKDYILIGDNNYINNVQLTKKMFDKANDGGSDSSRQDYFIEVIHNNTSVNSGVMPVSIDATPTEVPSSNNPTSVKKVNLDKKADNCTCFCDRAITPKELKEMVIAMRKATFDEAGENFYKWNKDNLFTGGHEQFDDKSYEKFAEVLNKTFENYEITSCIRKIHFLGQCYHETGAFMKSVEGKRNQEYSYDPYRGRGFIHLTLQGNYQKFKDDSGYDVVKNPKLVSTNIEIAAMSSGWYWKYNDKGNINPFADRDSIFDTSRMVNKPNATKSSSINGYNQRVNAVNALKTVFQYPQNCCNLNKKEKPKENKLCPSGLEDCICSIAFDVKNGFIEHARVMKNHVTVIEHGNFKDSKASIQKIVLHRTAGGTTQACINAFKGGRKNKKGGIDYYGTHFVVGKDGAITQTANLSKITWHCAGWNSKSVGIEVVGFALDKNGKPTLGTPGQNPVVGWENLTEEQAKSVACLVMALLSYYSLDKSKIDCHEHLAAKEAGEGQIVYNAIKDYLK</sequence>
<evidence type="ECO:0000256" key="3">
    <source>
        <dbReference type="ARBA" id="ARBA00022801"/>
    </source>
</evidence>
<evidence type="ECO:0000313" key="8">
    <source>
        <dbReference type="Proteomes" id="UP000028933"/>
    </source>
</evidence>
<dbReference type="STRING" id="1338011.BD94_1589"/>
<feature type="region of interest" description="Disordered" evidence="5">
    <location>
        <begin position="232"/>
        <end position="296"/>
    </location>
</feature>
<dbReference type="Pfam" id="PF01510">
    <property type="entry name" value="Amidase_2"/>
    <property type="match status" value="1"/>
</dbReference>
<evidence type="ECO:0000256" key="1">
    <source>
        <dbReference type="ARBA" id="ARBA00001561"/>
    </source>
</evidence>
<keyword evidence="4" id="KW-0961">Cell wall biogenesis/degradation</keyword>
<dbReference type="GO" id="GO:0008745">
    <property type="term" value="F:N-acetylmuramoyl-L-alanine amidase activity"/>
    <property type="evidence" value="ECO:0007669"/>
    <property type="project" value="UniProtKB-EC"/>
</dbReference>
<dbReference type="InterPro" id="IPR051206">
    <property type="entry name" value="NAMLAA_amidase_2"/>
</dbReference>
<dbReference type="eggNOG" id="COG3179">
    <property type="taxonomic scope" value="Bacteria"/>
</dbReference>
<dbReference type="InterPro" id="IPR002502">
    <property type="entry name" value="Amidase_domain"/>
</dbReference>
<dbReference type="Gene3D" id="1.10.530.10">
    <property type="match status" value="1"/>
</dbReference>
<evidence type="ECO:0000256" key="5">
    <source>
        <dbReference type="SAM" id="MobiDB-lite"/>
    </source>
</evidence>
<dbReference type="Proteomes" id="UP000028933">
    <property type="component" value="Chromosome"/>
</dbReference>
<accession>A0A077EGR5</accession>
<dbReference type="GO" id="GO:0009254">
    <property type="term" value="P:peptidoglycan turnover"/>
    <property type="evidence" value="ECO:0007669"/>
    <property type="project" value="TreeGrafter"/>
</dbReference>
<dbReference type="RefSeq" id="WP_024564983.1">
    <property type="nucleotide sequence ID" value="NZ_CP007547.1"/>
</dbReference>
<dbReference type="HOGENOM" id="CLU_319290_0_0_10"/>
<feature type="domain" description="N-acetylmuramoyl-L-alanine amidase" evidence="6">
    <location>
        <begin position="699"/>
        <end position="847"/>
    </location>
</feature>
<dbReference type="EMBL" id="CP007547">
    <property type="protein sequence ID" value="AIL45364.1"/>
    <property type="molecule type" value="Genomic_DNA"/>
</dbReference>
<dbReference type="GO" id="GO:0009253">
    <property type="term" value="P:peptidoglycan catabolic process"/>
    <property type="evidence" value="ECO:0007669"/>
    <property type="project" value="InterPro"/>
</dbReference>
<evidence type="ECO:0000256" key="2">
    <source>
        <dbReference type="ARBA" id="ARBA00011901"/>
    </source>
</evidence>
<proteinExistence type="predicted"/>
<dbReference type="PANTHER" id="PTHR30417:SF1">
    <property type="entry name" value="N-ACETYLMURAMOYL-L-ALANINE AMIDASE AMID"/>
    <property type="match status" value="1"/>
</dbReference>
<dbReference type="EC" id="3.5.1.28" evidence="2"/>
<dbReference type="Gene3D" id="3.40.80.10">
    <property type="entry name" value="Peptidoglycan recognition protein-like"/>
    <property type="match status" value="1"/>
</dbReference>
<dbReference type="KEGG" id="eao:BD94_1589"/>
<feature type="compositionally biased region" description="Basic and acidic residues" evidence="5">
    <location>
        <begin position="246"/>
        <end position="279"/>
    </location>
</feature>
<organism evidence="7 8">
    <name type="scientific">Elizabethkingia anophelis NUHP1</name>
    <dbReference type="NCBI Taxonomy" id="1338011"/>
    <lineage>
        <taxon>Bacteria</taxon>
        <taxon>Pseudomonadati</taxon>
        <taxon>Bacteroidota</taxon>
        <taxon>Flavobacteriia</taxon>
        <taxon>Flavobacteriales</taxon>
        <taxon>Weeksellaceae</taxon>
        <taxon>Elizabethkingia</taxon>
    </lineage>
</organism>
<keyword evidence="3" id="KW-0378">Hydrolase</keyword>
<name>A0A077EGR5_9FLAO</name>
<dbReference type="InterPro" id="IPR023346">
    <property type="entry name" value="Lysozyme-like_dom_sf"/>
</dbReference>
<dbReference type="AlphaFoldDB" id="A0A077EGR5"/>
<evidence type="ECO:0000256" key="4">
    <source>
        <dbReference type="ARBA" id="ARBA00023316"/>
    </source>
</evidence>
<dbReference type="PANTHER" id="PTHR30417">
    <property type="entry name" value="N-ACETYLMURAMOYL-L-ALANINE AMIDASE AMID"/>
    <property type="match status" value="1"/>
</dbReference>
<dbReference type="GO" id="GO:0071555">
    <property type="term" value="P:cell wall organization"/>
    <property type="evidence" value="ECO:0007669"/>
    <property type="project" value="UniProtKB-KW"/>
</dbReference>
<evidence type="ECO:0000313" key="7">
    <source>
        <dbReference type="EMBL" id="AIL45364.1"/>
    </source>
</evidence>
<dbReference type="SMART" id="SM00644">
    <property type="entry name" value="Ami_2"/>
    <property type="match status" value="1"/>
</dbReference>
<dbReference type="SUPFAM" id="SSF53955">
    <property type="entry name" value="Lysozyme-like"/>
    <property type="match status" value="1"/>
</dbReference>
<dbReference type="InterPro" id="IPR036505">
    <property type="entry name" value="Amidase/PGRP_sf"/>
</dbReference>
<dbReference type="SUPFAM" id="SSF55846">
    <property type="entry name" value="N-acetylmuramoyl-L-alanine amidase-like"/>
    <property type="match status" value="1"/>
</dbReference>